<feature type="binding site" evidence="6">
    <location>
        <position position="264"/>
    </location>
    <ligand>
        <name>substrate</name>
    </ligand>
</feature>
<dbReference type="Gene3D" id="2.40.37.10">
    <property type="entry name" value="Lyase, Ornithine Decarboxylase, Chain A, domain 1"/>
    <property type="match status" value="1"/>
</dbReference>
<organism evidence="8">
    <name type="scientific">uncultured delta proteobacterium</name>
    <dbReference type="NCBI Taxonomy" id="34034"/>
    <lineage>
        <taxon>Bacteria</taxon>
        <taxon>Deltaproteobacteria</taxon>
        <taxon>environmental samples</taxon>
    </lineage>
</organism>
<dbReference type="PANTHER" id="PTHR43727:SF1">
    <property type="entry name" value="CARBOXYNORSPERMIDINE_CARBOXYSPERMIDINE DECARBOXYLASE"/>
    <property type="match status" value="1"/>
</dbReference>
<dbReference type="SUPFAM" id="SSF50621">
    <property type="entry name" value="Alanine racemase C-terminal domain-like"/>
    <property type="match status" value="1"/>
</dbReference>
<evidence type="ECO:0000256" key="6">
    <source>
        <dbReference type="PIRSR" id="PIRSR038941-1"/>
    </source>
</evidence>
<dbReference type="InterPro" id="IPR029066">
    <property type="entry name" value="PLP-binding_barrel"/>
</dbReference>
<dbReference type="Pfam" id="PF00278">
    <property type="entry name" value="Orn_DAP_Arg_deC"/>
    <property type="match status" value="1"/>
</dbReference>
<dbReference type="GO" id="GO:0008295">
    <property type="term" value="P:spermidine biosynthetic process"/>
    <property type="evidence" value="ECO:0007669"/>
    <property type="project" value="UniProtKB-KW"/>
</dbReference>
<dbReference type="PIRSF" id="PIRSF038941">
    <property type="entry name" value="NspC"/>
    <property type="match status" value="1"/>
</dbReference>
<evidence type="ECO:0000256" key="4">
    <source>
        <dbReference type="ARBA" id="ARBA00023066"/>
    </source>
</evidence>
<accession>A0A212J9H5</accession>
<dbReference type="GO" id="GO:0009089">
    <property type="term" value="P:lysine biosynthetic process via diaminopimelate"/>
    <property type="evidence" value="ECO:0007669"/>
    <property type="project" value="TreeGrafter"/>
</dbReference>
<dbReference type="SUPFAM" id="SSF51419">
    <property type="entry name" value="PLP-binding barrel"/>
    <property type="match status" value="1"/>
</dbReference>
<dbReference type="GO" id="GO:0008836">
    <property type="term" value="F:diaminopimelate decarboxylase activity"/>
    <property type="evidence" value="ECO:0007669"/>
    <property type="project" value="TreeGrafter"/>
</dbReference>
<evidence type="ECO:0000256" key="5">
    <source>
        <dbReference type="ARBA" id="ARBA00023239"/>
    </source>
</evidence>
<dbReference type="InterPro" id="IPR005730">
    <property type="entry name" value="Nsp_de-COase"/>
</dbReference>
<dbReference type="AlphaFoldDB" id="A0A212J9H5"/>
<dbReference type="Gene3D" id="3.20.20.10">
    <property type="entry name" value="Alanine racemase"/>
    <property type="match status" value="1"/>
</dbReference>
<evidence type="ECO:0000256" key="2">
    <source>
        <dbReference type="ARBA" id="ARBA00022793"/>
    </source>
</evidence>
<evidence type="ECO:0000259" key="7">
    <source>
        <dbReference type="Pfam" id="PF00278"/>
    </source>
</evidence>
<evidence type="ECO:0000313" key="8">
    <source>
        <dbReference type="EMBL" id="SBV96071.1"/>
    </source>
</evidence>
<gene>
    <name evidence="8" type="ORF">KL86DPRO_10981</name>
</gene>
<dbReference type="GO" id="GO:0045312">
    <property type="term" value="P:nor-spermidine biosynthetic process"/>
    <property type="evidence" value="ECO:0007669"/>
    <property type="project" value="InterPro"/>
</dbReference>
<proteinExistence type="predicted"/>
<evidence type="ECO:0000256" key="1">
    <source>
        <dbReference type="ARBA" id="ARBA00001933"/>
    </source>
</evidence>
<feature type="domain" description="Orn/DAP/Arg decarboxylase 2 C-terminal" evidence="7">
    <location>
        <begin position="96"/>
        <end position="361"/>
    </location>
</feature>
<dbReference type="PANTHER" id="PTHR43727">
    <property type="entry name" value="DIAMINOPIMELATE DECARBOXYLASE"/>
    <property type="match status" value="1"/>
</dbReference>
<dbReference type="FunFam" id="3.20.20.10:FF:000012">
    <property type="entry name" value="Carboxynorspermidine/carboxyspermidine decarboxylase"/>
    <property type="match status" value="1"/>
</dbReference>
<keyword evidence="2" id="KW-0210">Decarboxylase</keyword>
<feature type="binding site" evidence="6">
    <location>
        <position position="300"/>
    </location>
    <ligand>
        <name>substrate</name>
    </ligand>
</feature>
<evidence type="ECO:0000256" key="3">
    <source>
        <dbReference type="ARBA" id="ARBA00022898"/>
    </source>
</evidence>
<dbReference type="InterPro" id="IPR009006">
    <property type="entry name" value="Ala_racemase/Decarboxylase_C"/>
</dbReference>
<dbReference type="CDD" id="cd06829">
    <property type="entry name" value="PLPDE_III_CANSDC"/>
    <property type="match status" value="1"/>
</dbReference>
<keyword evidence="5 8" id="KW-0456">Lyase</keyword>
<dbReference type="EC" id="4.1.1.-" evidence="8"/>
<protein>
    <submittedName>
        <fullName evidence="8">Carboxynorspermidine/carboxyspermidine decarboxylase</fullName>
        <ecNumber evidence="8">4.1.1.-</ecNumber>
    </submittedName>
</protein>
<reference evidence="8" key="1">
    <citation type="submission" date="2016-04" db="EMBL/GenBank/DDBJ databases">
        <authorList>
            <person name="Evans L.H."/>
            <person name="Alamgir A."/>
            <person name="Owens N."/>
            <person name="Weber N.D."/>
            <person name="Virtaneva K."/>
            <person name="Barbian K."/>
            <person name="Babar A."/>
            <person name="Rosenke K."/>
        </authorList>
    </citation>
    <scope>NUCLEOTIDE SEQUENCE</scope>
    <source>
        <strain evidence="8">86</strain>
    </source>
</reference>
<comment type="cofactor">
    <cofactor evidence="1">
        <name>pyridoxal 5'-phosphate</name>
        <dbReference type="ChEBI" id="CHEBI:597326"/>
    </cofactor>
</comment>
<sequence>MTMPVSRTDVPVKPWTALPLASLPSPCFVVDEARLLANMAVINRVRTRTDAKILLALKGFAMFSVFGLLQETLSGTCASSPHEARLGREEFGGIVSAFAAGYSEEDMRDIIPLSDHITFNSFAQYRRFAPAIEAARSAGRHIECGLRINPEHSEGAVAIYNPCSPQSRLGIRLEEFQREAAKGGLQGISGLHCHTLCEQNADALARTLDVVEKNFGPYLRDMAWYNAGGGHHITREDYDVDLLCERLIQLRDTYKVQVYIEPGEAVALNTGVFKTTVLDIVNADMPIAILDSSAPAHLPDVLEMPYRPSVTAPDGTLAGLPGEGAWTCRLAGKSCLAGDVMGEYSFSAPLAPGDVLLFMDMAHYTMVKTTTFNGLKLPSIARITPGGEPVLVKEFGYENFHCRLS</sequence>
<dbReference type="InterPro" id="IPR022643">
    <property type="entry name" value="De-COase2_C"/>
</dbReference>
<keyword evidence="4" id="KW-0745">Spermidine biosynthesis</keyword>
<dbReference type="NCBIfam" id="TIGR01047">
    <property type="entry name" value="nspC"/>
    <property type="match status" value="1"/>
</dbReference>
<name>A0A212J9H5_9DELT</name>
<keyword evidence="3" id="KW-0663">Pyridoxal phosphate</keyword>
<dbReference type="EMBL" id="FLUQ01000001">
    <property type="protein sequence ID" value="SBV96071.1"/>
    <property type="molecule type" value="Genomic_DNA"/>
</dbReference>